<sequence>MPSEITPLLPKYLQQEETLTQEGKNLISTLPKEKGWVASHLYQYQGFWYPVRYLQGVISCQKHFHPQDSDIFLVTSPKSGTTWFKALIFALVNRKKHPPSKINHPFITHNPHDLVPFLEIRLYSDNQIPDFSSMPSPRLLSTHLPYVSLPESVKTSSKSKIVYLCRNPKDIFVSLWHFTNKLRRQEMGKNSIGDVFEMFCKGITLFGPFWDHVLEYWNQSRGNPDRMLFVKFEDMKENPEVHLRRLAEFLECPFSGDEEESGILEGILKLCSFDNLSGLEVNKNGMLPSGEENNAFFRRGEVGDWKNYLDDGMVEKLDRITEEKFCGSGLVM</sequence>
<dbReference type="Gene3D" id="3.40.50.300">
    <property type="entry name" value="P-loop containing nucleotide triphosphate hydrolases"/>
    <property type="match status" value="1"/>
</dbReference>
<dbReference type="EC" id="2.8.2.-" evidence="3"/>
<dbReference type="Pfam" id="PF00685">
    <property type="entry name" value="Sulfotransfer_1"/>
    <property type="match status" value="1"/>
</dbReference>
<evidence type="ECO:0000259" key="4">
    <source>
        <dbReference type="Pfam" id="PF00685"/>
    </source>
</evidence>
<evidence type="ECO:0000313" key="5">
    <source>
        <dbReference type="EMBL" id="PIN15582.1"/>
    </source>
</evidence>
<dbReference type="AlphaFoldDB" id="A0A2G9HDH6"/>
<gene>
    <name evidence="5" type="ORF">CDL12_11774</name>
</gene>
<dbReference type="GO" id="GO:0008146">
    <property type="term" value="F:sulfotransferase activity"/>
    <property type="evidence" value="ECO:0007669"/>
    <property type="project" value="InterPro"/>
</dbReference>
<dbReference type="PANTHER" id="PTHR11783">
    <property type="entry name" value="SULFOTRANSFERASE SULT"/>
    <property type="match status" value="1"/>
</dbReference>
<reference evidence="6" key="1">
    <citation type="journal article" date="2018" name="Gigascience">
        <title>Genome assembly of the Pink Ipe (Handroanthus impetiginosus, Bignoniaceae), a highly valued, ecologically keystone Neotropical timber forest tree.</title>
        <authorList>
            <person name="Silva-Junior O.B."/>
            <person name="Grattapaglia D."/>
            <person name="Novaes E."/>
            <person name="Collevatti R.G."/>
        </authorList>
    </citation>
    <scope>NUCLEOTIDE SEQUENCE [LARGE SCALE GENOMIC DNA]</scope>
    <source>
        <strain evidence="6">cv. UFG-1</strain>
    </source>
</reference>
<dbReference type="EMBL" id="NKXS01002049">
    <property type="protein sequence ID" value="PIN15582.1"/>
    <property type="molecule type" value="Genomic_DNA"/>
</dbReference>
<name>A0A2G9HDH6_9LAMI</name>
<feature type="domain" description="Sulfotransferase" evidence="4">
    <location>
        <begin position="68"/>
        <end position="328"/>
    </location>
</feature>
<dbReference type="STRING" id="429701.A0A2G9HDH6"/>
<evidence type="ECO:0000256" key="3">
    <source>
        <dbReference type="RuleBase" id="RU361155"/>
    </source>
</evidence>
<evidence type="ECO:0000256" key="1">
    <source>
        <dbReference type="ARBA" id="ARBA00005771"/>
    </source>
</evidence>
<dbReference type="SUPFAM" id="SSF52540">
    <property type="entry name" value="P-loop containing nucleoside triphosphate hydrolases"/>
    <property type="match status" value="1"/>
</dbReference>
<dbReference type="InterPro" id="IPR027417">
    <property type="entry name" value="P-loop_NTPase"/>
</dbReference>
<dbReference type="OrthoDB" id="205623at2759"/>
<dbReference type="InterPro" id="IPR000863">
    <property type="entry name" value="Sulfotransferase_dom"/>
</dbReference>
<dbReference type="Proteomes" id="UP000231279">
    <property type="component" value="Unassembled WGS sequence"/>
</dbReference>
<proteinExistence type="inferred from homology"/>
<evidence type="ECO:0000313" key="6">
    <source>
        <dbReference type="Proteomes" id="UP000231279"/>
    </source>
</evidence>
<evidence type="ECO:0000256" key="2">
    <source>
        <dbReference type="ARBA" id="ARBA00022679"/>
    </source>
</evidence>
<keyword evidence="2 3" id="KW-0808">Transferase</keyword>
<comment type="caution">
    <text evidence="5">The sequence shown here is derived from an EMBL/GenBank/DDBJ whole genome shotgun (WGS) entry which is preliminary data.</text>
</comment>
<protein>
    <recommendedName>
        <fullName evidence="3">Sulfotransferase</fullName>
        <ecNumber evidence="3">2.8.2.-</ecNumber>
    </recommendedName>
</protein>
<keyword evidence="6" id="KW-1185">Reference proteome</keyword>
<comment type="similarity">
    <text evidence="1 3">Belongs to the sulfotransferase 1 family.</text>
</comment>
<organism evidence="5 6">
    <name type="scientific">Handroanthus impetiginosus</name>
    <dbReference type="NCBI Taxonomy" id="429701"/>
    <lineage>
        <taxon>Eukaryota</taxon>
        <taxon>Viridiplantae</taxon>
        <taxon>Streptophyta</taxon>
        <taxon>Embryophyta</taxon>
        <taxon>Tracheophyta</taxon>
        <taxon>Spermatophyta</taxon>
        <taxon>Magnoliopsida</taxon>
        <taxon>eudicotyledons</taxon>
        <taxon>Gunneridae</taxon>
        <taxon>Pentapetalae</taxon>
        <taxon>asterids</taxon>
        <taxon>lamiids</taxon>
        <taxon>Lamiales</taxon>
        <taxon>Bignoniaceae</taxon>
        <taxon>Crescentiina</taxon>
        <taxon>Tabebuia alliance</taxon>
        <taxon>Handroanthus</taxon>
    </lineage>
</organism>
<accession>A0A2G9HDH6</accession>